<evidence type="ECO:0000313" key="8">
    <source>
        <dbReference type="Proteomes" id="UP001362899"/>
    </source>
</evidence>
<comment type="similarity">
    <text evidence="5">Belongs to the class I-like SAM-binding methyltransferase superfamily. EFM4 family.</text>
</comment>
<dbReference type="GO" id="GO:0016279">
    <property type="term" value="F:protein-lysine N-methyltransferase activity"/>
    <property type="evidence" value="ECO:0007669"/>
    <property type="project" value="UniProtKB-UniRule"/>
</dbReference>
<keyword evidence="2 5" id="KW-0489">Methyltransferase</keyword>
<evidence type="ECO:0000256" key="5">
    <source>
        <dbReference type="HAMAP-Rule" id="MF_03188"/>
    </source>
</evidence>
<evidence type="ECO:0000313" key="7">
    <source>
        <dbReference type="EMBL" id="GMM52534.1"/>
    </source>
</evidence>
<dbReference type="PANTHER" id="PTHR12843:SF5">
    <property type="entry name" value="EEF1A LYSINE METHYLTRANSFERASE 2"/>
    <property type="match status" value="1"/>
</dbReference>
<dbReference type="EC" id="2.1.1.-" evidence="5"/>
<proteinExistence type="inferred from homology"/>
<dbReference type="Gene3D" id="3.40.50.150">
    <property type="entry name" value="Vaccinia Virus protein VP39"/>
    <property type="match status" value="1"/>
</dbReference>
<dbReference type="HAMAP" id="MF_03188">
    <property type="entry name" value="Methyltr_EFM4"/>
    <property type="match status" value="1"/>
</dbReference>
<evidence type="ECO:0000256" key="3">
    <source>
        <dbReference type="ARBA" id="ARBA00022679"/>
    </source>
</evidence>
<dbReference type="PANTHER" id="PTHR12843">
    <property type="entry name" value="PROTEIN-LYSINE N-METHYLTRANSFERASE METTL10"/>
    <property type="match status" value="1"/>
</dbReference>
<dbReference type="GO" id="GO:0016192">
    <property type="term" value="P:vesicle-mediated transport"/>
    <property type="evidence" value="ECO:0007669"/>
    <property type="project" value="UniProtKB-UniRule"/>
</dbReference>
<keyword evidence="3 5" id="KW-0808">Transferase</keyword>
<evidence type="ECO:0000256" key="2">
    <source>
        <dbReference type="ARBA" id="ARBA00022603"/>
    </source>
</evidence>
<feature type="domain" description="Methyltransferase" evidence="6">
    <location>
        <begin position="58"/>
        <end position="179"/>
    </location>
</feature>
<evidence type="ECO:0000259" key="6">
    <source>
        <dbReference type="Pfam" id="PF13847"/>
    </source>
</evidence>
<dbReference type="Proteomes" id="UP001362899">
    <property type="component" value="Unassembled WGS sequence"/>
</dbReference>
<dbReference type="EMBL" id="BTGC01000008">
    <property type="protein sequence ID" value="GMM52534.1"/>
    <property type="molecule type" value="Genomic_DNA"/>
</dbReference>
<reference evidence="7 8" key="1">
    <citation type="journal article" date="2023" name="Elife">
        <title>Identification of key yeast species and microbe-microbe interactions impacting larval growth of Drosophila in the wild.</title>
        <authorList>
            <person name="Mure A."/>
            <person name="Sugiura Y."/>
            <person name="Maeda R."/>
            <person name="Honda K."/>
            <person name="Sakurai N."/>
            <person name="Takahashi Y."/>
            <person name="Watada M."/>
            <person name="Katoh T."/>
            <person name="Gotoh A."/>
            <person name="Gotoh Y."/>
            <person name="Taniguchi I."/>
            <person name="Nakamura K."/>
            <person name="Hayashi T."/>
            <person name="Katayama T."/>
            <person name="Uemura T."/>
            <person name="Hattori Y."/>
        </authorList>
    </citation>
    <scope>NUCLEOTIDE SEQUENCE [LARGE SCALE GENOMIC DNA]</scope>
    <source>
        <strain evidence="7 8">SB-73</strain>
    </source>
</reference>
<gene>
    <name evidence="5" type="primary">EFM4</name>
    <name evidence="7" type="ORF">DASB73_034970</name>
</gene>
<dbReference type="CDD" id="cd02440">
    <property type="entry name" value="AdoMet_MTases"/>
    <property type="match status" value="1"/>
</dbReference>
<name>A0AAV5RPS4_STABA</name>
<evidence type="ECO:0000256" key="4">
    <source>
        <dbReference type="ARBA" id="ARBA00022691"/>
    </source>
</evidence>
<dbReference type="GO" id="GO:0005737">
    <property type="term" value="C:cytoplasm"/>
    <property type="evidence" value="ECO:0007669"/>
    <property type="project" value="UniProtKB-SubCell"/>
</dbReference>
<protein>
    <recommendedName>
        <fullName evidence="5">Protein-lysine N-methyltransferase EFM4</fullName>
        <ecNumber evidence="5">2.1.1.-</ecNumber>
    </recommendedName>
    <alternativeName>
        <fullName evidence="5">Elongation factor methyltransferase 4</fullName>
    </alternativeName>
</protein>
<keyword evidence="1 5" id="KW-0963">Cytoplasm</keyword>
<comment type="function">
    <text evidence="5">S-adenosyl-L-methionine-dependent protein-lysine N-methyltransferase that mono- and dimethylates elongation factor 1-alpha at 'Lys-316'. May play a role in intracellular transport.</text>
</comment>
<dbReference type="InterPro" id="IPR025714">
    <property type="entry name" value="Methyltranfer_dom"/>
</dbReference>
<keyword evidence="8" id="KW-1185">Reference proteome</keyword>
<comment type="subcellular location">
    <subcellularLocation>
        <location evidence="5">Cytoplasm</location>
    </subcellularLocation>
</comment>
<accession>A0AAV5RPS4</accession>
<dbReference type="AlphaFoldDB" id="A0AAV5RPS4"/>
<keyword evidence="5" id="KW-0813">Transport</keyword>
<organism evidence="7 8">
    <name type="scientific">Starmerella bacillaris</name>
    <name type="common">Yeast</name>
    <name type="synonym">Candida zemplinina</name>
    <dbReference type="NCBI Taxonomy" id="1247836"/>
    <lineage>
        <taxon>Eukaryota</taxon>
        <taxon>Fungi</taxon>
        <taxon>Dikarya</taxon>
        <taxon>Ascomycota</taxon>
        <taxon>Saccharomycotina</taxon>
        <taxon>Dipodascomycetes</taxon>
        <taxon>Dipodascales</taxon>
        <taxon>Trichomonascaceae</taxon>
        <taxon>Starmerella</taxon>
    </lineage>
</organism>
<dbReference type="Pfam" id="PF13847">
    <property type="entry name" value="Methyltransf_31"/>
    <property type="match status" value="1"/>
</dbReference>
<dbReference type="InterPro" id="IPR029063">
    <property type="entry name" value="SAM-dependent_MTases_sf"/>
</dbReference>
<keyword evidence="4 5" id="KW-0949">S-adenosyl-L-methionine</keyword>
<sequence length="209" mass="23530">MNLAKSKLGTKEYWDQFYKREIDNFSQNETDTGENWFDDTGAEDRVCEYFEQLEPLEDETILDLGTGNGHMLFALKETGIKGRMLGIDYSEASVEFARKLAEHAGLDVAFEQADFINNPEWTSQQFDYINDKGTLDAIALSTIPNAVQKYRDSVVKLMKPTTTLVITSCNFTEKELSELIGLKYTSLPYRTFSFGGCSGSAVVTLSFTL</sequence>
<dbReference type="SUPFAM" id="SSF53335">
    <property type="entry name" value="S-adenosyl-L-methionine-dependent methyltransferases"/>
    <property type="match status" value="1"/>
</dbReference>
<evidence type="ECO:0000256" key="1">
    <source>
        <dbReference type="ARBA" id="ARBA00022490"/>
    </source>
</evidence>
<dbReference type="InterPro" id="IPR026635">
    <property type="entry name" value="Efm4/METTL10"/>
</dbReference>
<dbReference type="GO" id="GO:0032259">
    <property type="term" value="P:methylation"/>
    <property type="evidence" value="ECO:0007669"/>
    <property type="project" value="UniProtKB-KW"/>
</dbReference>
<comment type="caution">
    <text evidence="7">The sequence shown here is derived from an EMBL/GenBank/DDBJ whole genome shotgun (WGS) entry which is preliminary data.</text>
</comment>